<evidence type="ECO:0000313" key="2">
    <source>
        <dbReference type="EMBL" id="RUO35337.1"/>
    </source>
</evidence>
<protein>
    <submittedName>
        <fullName evidence="2">Starvation-inducible protein</fullName>
    </submittedName>
</protein>
<dbReference type="Pfam" id="PF03843">
    <property type="entry name" value="Slp"/>
    <property type="match status" value="1"/>
</dbReference>
<evidence type="ECO:0000256" key="1">
    <source>
        <dbReference type="SAM" id="MobiDB-lite"/>
    </source>
</evidence>
<gene>
    <name evidence="2" type="ORF">CWE11_04805</name>
</gene>
<dbReference type="GO" id="GO:0019867">
    <property type="term" value="C:outer membrane"/>
    <property type="evidence" value="ECO:0007669"/>
    <property type="project" value="InterPro"/>
</dbReference>
<dbReference type="EMBL" id="PIPM01000003">
    <property type="protein sequence ID" value="RUO35337.1"/>
    <property type="molecule type" value="Genomic_DNA"/>
</dbReference>
<accession>A0A432WNR6</accession>
<dbReference type="AlphaFoldDB" id="A0A432WNR6"/>
<evidence type="ECO:0000313" key="3">
    <source>
        <dbReference type="Proteomes" id="UP000288405"/>
    </source>
</evidence>
<dbReference type="PANTHER" id="PTHR37530:SF1">
    <property type="entry name" value="OUTER MEMBRANE PROTEIN SLP"/>
    <property type="match status" value="1"/>
</dbReference>
<dbReference type="InterPro" id="IPR004658">
    <property type="entry name" value="OMP_Slp"/>
</dbReference>
<reference evidence="2 3" key="1">
    <citation type="journal article" date="2011" name="Front. Microbiol.">
        <title>Genomic signatures of strain selection and enhancement in Bacillus atrophaeus var. globigii, a historical biowarfare simulant.</title>
        <authorList>
            <person name="Gibbons H.S."/>
            <person name="Broomall S.M."/>
            <person name="McNew L.A."/>
            <person name="Daligault H."/>
            <person name="Chapman C."/>
            <person name="Bruce D."/>
            <person name="Karavis M."/>
            <person name="Krepps M."/>
            <person name="McGregor P.A."/>
            <person name="Hong C."/>
            <person name="Park K.H."/>
            <person name="Akmal A."/>
            <person name="Feldman A."/>
            <person name="Lin J.S."/>
            <person name="Chang W.E."/>
            <person name="Higgs B.W."/>
            <person name="Demirev P."/>
            <person name="Lindquist J."/>
            <person name="Liem A."/>
            <person name="Fochler E."/>
            <person name="Read T.D."/>
            <person name="Tapia R."/>
            <person name="Johnson S."/>
            <person name="Bishop-Lilly K.A."/>
            <person name="Detter C."/>
            <person name="Han C."/>
            <person name="Sozhamannan S."/>
            <person name="Rosenzweig C.N."/>
            <person name="Skowronski E.W."/>
        </authorList>
    </citation>
    <scope>NUCLEOTIDE SEQUENCE [LARGE SCALE GENOMIC DNA]</scope>
    <source>
        <strain evidence="2 3">GYP-17</strain>
    </source>
</reference>
<feature type="region of interest" description="Disordered" evidence="1">
    <location>
        <begin position="201"/>
        <end position="233"/>
    </location>
</feature>
<organism evidence="2 3">
    <name type="scientific">Aliidiomarina sanyensis</name>
    <dbReference type="NCBI Taxonomy" id="1249555"/>
    <lineage>
        <taxon>Bacteria</taxon>
        <taxon>Pseudomonadati</taxon>
        <taxon>Pseudomonadota</taxon>
        <taxon>Gammaproteobacteria</taxon>
        <taxon>Alteromonadales</taxon>
        <taxon>Idiomarinaceae</taxon>
        <taxon>Aliidiomarina</taxon>
    </lineage>
</organism>
<sequence length="233" mass="26772">MAHAVEVNTMKMYQKVLLTLGLAVFLSGCAARLPEPIRGDGTETTTYRSVIEAGEDSVGTPVRWGGVIAQVHNRQDHSEVEVVYFDLRGTGRPLVTNNTPGRFRFVVAGFADPEVYRVGREVTVLGDVQGFREDLIGEYVFEFPMVTARGLQLWREDPQRIEVWHRDPFSPWYRHYLYGTGPYRYHPYYFPYGTRVIQPAPSRSTQQAPQQRQRQPEQGGSQRIRPTRENRIQ</sequence>
<keyword evidence="3" id="KW-1185">Reference proteome</keyword>
<comment type="caution">
    <text evidence="2">The sequence shown here is derived from an EMBL/GenBank/DDBJ whole genome shotgun (WGS) entry which is preliminary data.</text>
</comment>
<feature type="compositionally biased region" description="Low complexity" evidence="1">
    <location>
        <begin position="201"/>
        <end position="223"/>
    </location>
</feature>
<dbReference type="PANTHER" id="PTHR37530">
    <property type="entry name" value="OUTER MEMBRANE PROTEIN SLP"/>
    <property type="match status" value="1"/>
</dbReference>
<name>A0A432WNR6_9GAMM</name>
<proteinExistence type="predicted"/>
<dbReference type="Proteomes" id="UP000288405">
    <property type="component" value="Unassembled WGS sequence"/>
</dbReference>